<evidence type="ECO:0000313" key="2">
    <source>
        <dbReference type="EMBL" id="KGR01189.1"/>
    </source>
</evidence>
<feature type="transmembrane region" description="Helical" evidence="1">
    <location>
        <begin position="7"/>
        <end position="24"/>
    </location>
</feature>
<keyword evidence="1" id="KW-0472">Membrane</keyword>
<dbReference type="AlphaFoldDB" id="A0AB34PJX1"/>
<dbReference type="EMBL" id="AJIX01000056">
    <property type="protein sequence ID" value="KGR01189.1"/>
    <property type="molecule type" value="Genomic_DNA"/>
</dbReference>
<dbReference type="Proteomes" id="UP000030161">
    <property type="component" value="Unassembled WGS sequence"/>
</dbReference>
<evidence type="ECO:0000256" key="1">
    <source>
        <dbReference type="SAM" id="Phobius"/>
    </source>
</evidence>
<proteinExistence type="predicted"/>
<keyword evidence="1" id="KW-1133">Transmembrane helix</keyword>
<name>A0AB34PJX1_CANAX</name>
<keyword evidence="1" id="KW-0812">Transmembrane</keyword>
<gene>
    <name evidence="2" type="ORF">MG3_06188</name>
</gene>
<evidence type="ECO:0000313" key="3">
    <source>
        <dbReference type="Proteomes" id="UP000030161"/>
    </source>
</evidence>
<sequence length="152" mass="17202">MVYSKSLILPMLISIFLPWAWIGFQNTRSSDIGPTKSIPVSINFEKDSEYFNFPDLVAATQIQIDSELRYIANSSVNVQLVDNLNNPKNHTKYSVDLVLSRDNSLGISSDGLKGYVLYSYEAIHSNDLPYLIVQTILYHLLKFEIPIEGKAK</sequence>
<comment type="caution">
    <text evidence="2">The sequence shown here is derived from an EMBL/GenBank/DDBJ whole genome shotgun (WGS) entry which is preliminary data.</text>
</comment>
<accession>A0AB34PJX1</accession>
<organism evidence="2 3">
    <name type="scientific">Candida albicans P78048</name>
    <dbReference type="NCBI Taxonomy" id="1094989"/>
    <lineage>
        <taxon>Eukaryota</taxon>
        <taxon>Fungi</taxon>
        <taxon>Dikarya</taxon>
        <taxon>Ascomycota</taxon>
        <taxon>Saccharomycotina</taxon>
        <taxon>Pichiomycetes</taxon>
        <taxon>Debaryomycetaceae</taxon>
        <taxon>Candida/Lodderomyces clade</taxon>
        <taxon>Candida</taxon>
    </lineage>
</organism>
<reference evidence="2 3" key="1">
    <citation type="submission" date="2013-12" db="EMBL/GenBank/DDBJ databases">
        <title>The Genome Sequence of Candida albicans P78048.</title>
        <authorList>
            <consortium name="The Broad Institute Genome Sequencing Platform"/>
            <consortium name="The Broad Institute Genome Sequencing Center for Infectious Disease"/>
            <person name="Cuomo C."/>
            <person name="Bennett R."/>
            <person name="Hirakawa M."/>
            <person name="Noverr M."/>
            <person name="Mitchell A."/>
            <person name="Young S.K."/>
            <person name="Zeng Q."/>
            <person name="Gargeya S."/>
            <person name="Fitzgerald M."/>
            <person name="Abouelleil A."/>
            <person name="Alvarado L."/>
            <person name="Berlin A.M."/>
            <person name="Chapman S.B."/>
            <person name="Dewar J."/>
            <person name="Goldberg J."/>
            <person name="Griggs A."/>
            <person name="Gujja S."/>
            <person name="Hansen M."/>
            <person name="Howarth C."/>
            <person name="Imamovic A."/>
            <person name="Larimer J."/>
            <person name="McCowan C."/>
            <person name="Murphy C."/>
            <person name="Pearson M."/>
            <person name="Priest M."/>
            <person name="Roberts A."/>
            <person name="Saif S."/>
            <person name="Shea T."/>
            <person name="Sykes S."/>
            <person name="Wortman J."/>
            <person name="Nusbaum C."/>
            <person name="Birren B."/>
        </authorList>
    </citation>
    <scope>NUCLEOTIDE SEQUENCE [LARGE SCALE GENOMIC DNA]</scope>
    <source>
        <strain evidence="2 3">P78048</strain>
    </source>
</reference>
<protein>
    <submittedName>
        <fullName evidence="2">Uncharacterized protein</fullName>
    </submittedName>
</protein>